<dbReference type="InterPro" id="IPR002048">
    <property type="entry name" value="EF_hand_dom"/>
</dbReference>
<evidence type="ECO:0000313" key="4">
    <source>
        <dbReference type="Proteomes" id="UP000278807"/>
    </source>
</evidence>
<sequence length="137" mass="16344">MLTSWRVSRFIKRHDLDSNKKLDANELYLAFINYNLSRADIEEFIRKYDLNNDNQLDKNELKIVFKQFRISIKVHRFIKKVDRDKSKTVDVNELLIALEGTGITREALTDFISLYDINGDGELDKRELKLFFKEQRL</sequence>
<dbReference type="OrthoDB" id="26525at2759"/>
<dbReference type="PROSITE" id="PS00018">
    <property type="entry name" value="EF_HAND_1"/>
    <property type="match status" value="3"/>
</dbReference>
<reference evidence="3 4" key="2">
    <citation type="submission" date="2018-11" db="EMBL/GenBank/DDBJ databases">
        <authorList>
            <consortium name="Pathogen Informatics"/>
        </authorList>
    </citation>
    <scope>NUCLEOTIDE SEQUENCE [LARGE SCALE GENOMIC DNA]</scope>
</reference>
<dbReference type="GO" id="GO:0005509">
    <property type="term" value="F:calcium ion binding"/>
    <property type="evidence" value="ECO:0007669"/>
    <property type="project" value="InterPro"/>
</dbReference>
<dbReference type="WBParaSite" id="HNAJ_0000963101-mRNA-1">
    <property type="protein sequence ID" value="HNAJ_0000963101-mRNA-1"/>
    <property type="gene ID" value="HNAJ_0000963101"/>
</dbReference>
<proteinExistence type="predicted"/>
<dbReference type="SMART" id="SM00054">
    <property type="entry name" value="EFh"/>
    <property type="match status" value="4"/>
</dbReference>
<evidence type="ECO:0000259" key="2">
    <source>
        <dbReference type="PROSITE" id="PS50222"/>
    </source>
</evidence>
<feature type="domain" description="EF-hand" evidence="2">
    <location>
        <begin position="73"/>
        <end position="104"/>
    </location>
</feature>
<feature type="domain" description="EF-hand" evidence="2">
    <location>
        <begin position="36"/>
        <end position="71"/>
    </location>
</feature>
<dbReference type="EMBL" id="UZAE01012687">
    <property type="protein sequence ID" value="VDO06227.1"/>
    <property type="molecule type" value="Genomic_DNA"/>
</dbReference>
<dbReference type="PROSITE" id="PS50222">
    <property type="entry name" value="EF_HAND_2"/>
    <property type="match status" value="2"/>
</dbReference>
<evidence type="ECO:0000313" key="3">
    <source>
        <dbReference type="EMBL" id="VDO06227.1"/>
    </source>
</evidence>
<dbReference type="InterPro" id="IPR011992">
    <property type="entry name" value="EF-hand-dom_pair"/>
</dbReference>
<gene>
    <name evidence="3" type="ORF">HNAJ_LOCUS9626</name>
</gene>
<organism evidence="5">
    <name type="scientific">Rodentolepis nana</name>
    <name type="common">Dwarf tapeworm</name>
    <name type="synonym">Hymenolepis nana</name>
    <dbReference type="NCBI Taxonomy" id="102285"/>
    <lineage>
        <taxon>Eukaryota</taxon>
        <taxon>Metazoa</taxon>
        <taxon>Spiralia</taxon>
        <taxon>Lophotrochozoa</taxon>
        <taxon>Platyhelminthes</taxon>
        <taxon>Cestoda</taxon>
        <taxon>Eucestoda</taxon>
        <taxon>Cyclophyllidea</taxon>
        <taxon>Hymenolepididae</taxon>
        <taxon>Rodentolepis</taxon>
    </lineage>
</organism>
<name>A0A0R3TQ36_RODNA</name>
<accession>A0A0R3TQ36</accession>
<evidence type="ECO:0000313" key="5">
    <source>
        <dbReference type="WBParaSite" id="HNAJ_0000963101-mRNA-1"/>
    </source>
</evidence>
<reference evidence="5" key="1">
    <citation type="submission" date="2017-02" db="UniProtKB">
        <authorList>
            <consortium name="WormBaseParasite"/>
        </authorList>
    </citation>
    <scope>IDENTIFICATION</scope>
</reference>
<protein>
    <submittedName>
        <fullName evidence="5">EF-hand domain-containing protein</fullName>
    </submittedName>
</protein>
<dbReference type="Gene3D" id="1.10.238.10">
    <property type="entry name" value="EF-hand"/>
    <property type="match status" value="2"/>
</dbReference>
<keyword evidence="4" id="KW-1185">Reference proteome</keyword>
<dbReference type="SUPFAM" id="SSF47473">
    <property type="entry name" value="EF-hand"/>
    <property type="match status" value="1"/>
</dbReference>
<dbReference type="AlphaFoldDB" id="A0A0R3TQ36"/>
<dbReference type="Proteomes" id="UP000278807">
    <property type="component" value="Unassembled WGS sequence"/>
</dbReference>
<dbReference type="Pfam" id="PF13202">
    <property type="entry name" value="EF-hand_5"/>
    <property type="match status" value="2"/>
</dbReference>
<evidence type="ECO:0000256" key="1">
    <source>
        <dbReference type="ARBA" id="ARBA00022837"/>
    </source>
</evidence>
<keyword evidence="1" id="KW-0106">Calcium</keyword>
<dbReference type="InterPro" id="IPR018247">
    <property type="entry name" value="EF_Hand_1_Ca_BS"/>
</dbReference>